<dbReference type="PROSITE" id="PS51257">
    <property type="entry name" value="PROKAR_LIPOPROTEIN"/>
    <property type="match status" value="1"/>
</dbReference>
<gene>
    <name evidence="2" type="ORF">KV110_17290</name>
</gene>
<protein>
    <submittedName>
        <fullName evidence="2">Uncharacterized protein</fullName>
    </submittedName>
</protein>
<sequence length="87" mass="9623">MKTSLETFIFNFLLIFRWVGMIVLAIGCMGILLSETIKSKLSATKIISLLACSLLAAVAFWVLPTLMNYARSDAGTFIPNFPIGSYR</sequence>
<dbReference type="RefSeq" id="WP_218477277.1">
    <property type="nucleotide sequence ID" value="NZ_BAABJN010000015.1"/>
</dbReference>
<reference evidence="2 3" key="1">
    <citation type="submission" date="2021-07" db="EMBL/GenBank/DDBJ databases">
        <title>Whole Genome Sequence of Nocardia Iowensis.</title>
        <authorList>
            <person name="Lamm A."/>
            <person name="Collins-Fairclough A.M."/>
            <person name="Bunk B."/>
            <person name="Sproer C."/>
        </authorList>
    </citation>
    <scope>NUCLEOTIDE SEQUENCE [LARGE SCALE GENOMIC DNA]</scope>
    <source>
        <strain evidence="2 3">NRRL 5646</strain>
    </source>
</reference>
<keyword evidence="3" id="KW-1185">Reference proteome</keyword>
<feature type="transmembrane region" description="Helical" evidence="1">
    <location>
        <begin position="12"/>
        <end position="34"/>
    </location>
</feature>
<keyword evidence="1" id="KW-0472">Membrane</keyword>
<proteinExistence type="predicted"/>
<name>A0ABX8S098_NOCIO</name>
<keyword evidence="1" id="KW-0812">Transmembrane</keyword>
<keyword evidence="1" id="KW-1133">Transmembrane helix</keyword>
<evidence type="ECO:0000256" key="1">
    <source>
        <dbReference type="SAM" id="Phobius"/>
    </source>
</evidence>
<feature type="transmembrane region" description="Helical" evidence="1">
    <location>
        <begin position="46"/>
        <end position="63"/>
    </location>
</feature>
<dbReference type="EMBL" id="CP078145">
    <property type="protein sequence ID" value="QXN94647.1"/>
    <property type="molecule type" value="Genomic_DNA"/>
</dbReference>
<evidence type="ECO:0000313" key="3">
    <source>
        <dbReference type="Proteomes" id="UP000694257"/>
    </source>
</evidence>
<organism evidence="2 3">
    <name type="scientific">Nocardia iowensis</name>
    <dbReference type="NCBI Taxonomy" id="204891"/>
    <lineage>
        <taxon>Bacteria</taxon>
        <taxon>Bacillati</taxon>
        <taxon>Actinomycetota</taxon>
        <taxon>Actinomycetes</taxon>
        <taxon>Mycobacteriales</taxon>
        <taxon>Nocardiaceae</taxon>
        <taxon>Nocardia</taxon>
    </lineage>
</organism>
<dbReference type="Proteomes" id="UP000694257">
    <property type="component" value="Chromosome"/>
</dbReference>
<evidence type="ECO:0000313" key="2">
    <source>
        <dbReference type="EMBL" id="QXN94647.1"/>
    </source>
</evidence>
<accession>A0ABX8S098</accession>